<protein>
    <recommendedName>
        <fullName evidence="4">Lipoprotein</fullName>
    </recommendedName>
</protein>
<feature type="signal peptide" evidence="1">
    <location>
        <begin position="1"/>
        <end position="26"/>
    </location>
</feature>
<dbReference type="EMBL" id="CVRB01000003">
    <property type="protein sequence ID" value="CRK83586.1"/>
    <property type="molecule type" value="Genomic_DNA"/>
</dbReference>
<dbReference type="RefSeq" id="WP_090636288.1">
    <property type="nucleotide sequence ID" value="NZ_CVRB01000003.1"/>
</dbReference>
<gene>
    <name evidence="2" type="ORF">BN000_03558</name>
</gene>
<dbReference type="Proteomes" id="UP000199087">
    <property type="component" value="Unassembled WGS sequence"/>
</dbReference>
<evidence type="ECO:0008006" key="4">
    <source>
        <dbReference type="Google" id="ProtNLM"/>
    </source>
</evidence>
<keyword evidence="3" id="KW-1185">Reference proteome</keyword>
<proteinExistence type="predicted"/>
<reference evidence="3" key="1">
    <citation type="submission" date="2015-05" db="EMBL/GenBank/DDBJ databases">
        <authorList>
            <person name="Urmite Genomes"/>
        </authorList>
    </citation>
    <scope>NUCLEOTIDE SEQUENCE [LARGE SCALE GENOMIC DNA]</scope>
    <source>
        <strain evidence="3">LF1</strain>
    </source>
</reference>
<evidence type="ECO:0000313" key="2">
    <source>
        <dbReference type="EMBL" id="CRK83586.1"/>
    </source>
</evidence>
<organism evidence="2 3">
    <name type="scientific">Neobacillus massiliamazoniensis</name>
    <dbReference type="NCBI Taxonomy" id="1499688"/>
    <lineage>
        <taxon>Bacteria</taxon>
        <taxon>Bacillati</taxon>
        <taxon>Bacillota</taxon>
        <taxon>Bacilli</taxon>
        <taxon>Bacillales</taxon>
        <taxon>Bacillaceae</taxon>
        <taxon>Neobacillus</taxon>
    </lineage>
</organism>
<dbReference type="AlphaFoldDB" id="A0A0U1P023"/>
<keyword evidence="1" id="KW-0732">Signal</keyword>
<evidence type="ECO:0000313" key="3">
    <source>
        <dbReference type="Proteomes" id="UP000199087"/>
    </source>
</evidence>
<evidence type="ECO:0000256" key="1">
    <source>
        <dbReference type="SAM" id="SignalP"/>
    </source>
</evidence>
<feature type="chain" id="PRO_5038959732" description="Lipoprotein" evidence="1">
    <location>
        <begin position="27"/>
        <end position="177"/>
    </location>
</feature>
<sequence length="177" mass="19025" precursor="true">MKKILMVATALTVAIGLSACSSKDTAKTDNKETKEAAAPKETDVKKPLVKFYMDLGQEINDRDVDLNTYETKAAKAAADPTVKITPEMKTKASTASAAVAAELNKIQIPAELKDQKSDLEAAVKDIAASYQMKADELKKDSPSMDAANASFTKGQDELGKVFESVKLLKPDLSKQVN</sequence>
<name>A0A0U1P023_9BACI</name>
<dbReference type="PROSITE" id="PS51257">
    <property type="entry name" value="PROKAR_LIPOPROTEIN"/>
    <property type="match status" value="1"/>
</dbReference>
<accession>A0A0U1P023</accession>